<dbReference type="Proteomes" id="UP001161390">
    <property type="component" value="Unassembled WGS sequence"/>
</dbReference>
<dbReference type="EMBL" id="BSNJ01000007">
    <property type="protein sequence ID" value="GLQ21845.1"/>
    <property type="molecule type" value="Genomic_DNA"/>
</dbReference>
<evidence type="ECO:0000313" key="1">
    <source>
        <dbReference type="EMBL" id="GLQ21845.1"/>
    </source>
</evidence>
<reference evidence="1" key="1">
    <citation type="journal article" date="2014" name="Int. J. Syst. Evol. Microbiol.">
        <title>Complete genome of a new Firmicutes species belonging to the dominant human colonic microbiota ('Ruminococcus bicirculans') reveals two chromosomes and a selective capacity to utilize plant glucans.</title>
        <authorList>
            <consortium name="NISC Comparative Sequencing Program"/>
            <person name="Wegmann U."/>
            <person name="Louis P."/>
            <person name="Goesmann A."/>
            <person name="Henrissat B."/>
            <person name="Duncan S.H."/>
            <person name="Flint H.J."/>
        </authorList>
    </citation>
    <scope>NUCLEOTIDE SEQUENCE</scope>
    <source>
        <strain evidence="1">NBRC 108216</strain>
    </source>
</reference>
<gene>
    <name evidence="1" type="ORF">GCM10007854_28000</name>
</gene>
<evidence type="ECO:0000313" key="2">
    <source>
        <dbReference type="Proteomes" id="UP001161390"/>
    </source>
</evidence>
<reference evidence="1" key="2">
    <citation type="submission" date="2023-01" db="EMBL/GenBank/DDBJ databases">
        <title>Draft genome sequence of Algimonas porphyrae strain NBRC 108216.</title>
        <authorList>
            <person name="Sun Q."/>
            <person name="Mori K."/>
        </authorList>
    </citation>
    <scope>NUCLEOTIDE SEQUENCE</scope>
    <source>
        <strain evidence="1">NBRC 108216</strain>
    </source>
</reference>
<organism evidence="1 2">
    <name type="scientific">Algimonas porphyrae</name>
    <dbReference type="NCBI Taxonomy" id="1128113"/>
    <lineage>
        <taxon>Bacteria</taxon>
        <taxon>Pseudomonadati</taxon>
        <taxon>Pseudomonadota</taxon>
        <taxon>Alphaproteobacteria</taxon>
        <taxon>Maricaulales</taxon>
        <taxon>Robiginitomaculaceae</taxon>
        <taxon>Algimonas</taxon>
    </lineage>
</organism>
<name>A0ABQ5V593_9PROT</name>
<protein>
    <submittedName>
        <fullName evidence="1">Uncharacterized protein</fullName>
    </submittedName>
</protein>
<proteinExistence type="predicted"/>
<accession>A0ABQ5V593</accession>
<keyword evidence="2" id="KW-1185">Reference proteome</keyword>
<comment type="caution">
    <text evidence="1">The sequence shown here is derived from an EMBL/GenBank/DDBJ whole genome shotgun (WGS) entry which is preliminary data.</text>
</comment>
<sequence>MRLKTRIQIKVRNVDFNAEGGDVTVTYNNAATRLRQRQKICTLGEDGSCGWNTKKKAA</sequence>